<dbReference type="RefSeq" id="WP_013351569.1">
    <property type="nucleotide sequence ID" value="NC_014551.1"/>
</dbReference>
<reference evidence="2" key="2">
    <citation type="journal article" date="2011" name="J. Biotechnol.">
        <title>Genome sequence of B. amyloliquefaciens type strain DSM7(T) reveals differences to plant-associated B. amyloliquefaciens FZB42.</title>
        <authorList>
            <person name="Ruckert C."/>
            <person name="Blom J."/>
            <person name="Chen X."/>
            <person name="Reva O."/>
            <person name="Borriss R."/>
        </authorList>
    </citation>
    <scope>NUCLEOTIDE SEQUENCE [LARGE SCALE GENOMIC DNA]</scope>
    <source>
        <strain evidence="2">DSM 7</strain>
    </source>
</reference>
<accession>A0A9P1JFK1</accession>
<dbReference type="Proteomes" id="UP000006562">
    <property type="component" value="Chromosome"/>
</dbReference>
<organism evidence="1 2">
    <name type="scientific">Bacillus amyloliquefaciens (strain ATCC 23350 / DSM 7 / BCRC 11601 / CCUG 28519 / NBRC 15535 / NRRL B-14393 / F)</name>
    <dbReference type="NCBI Taxonomy" id="692420"/>
    <lineage>
        <taxon>Bacteria</taxon>
        <taxon>Bacillati</taxon>
        <taxon>Bacillota</taxon>
        <taxon>Bacilli</taxon>
        <taxon>Bacillales</taxon>
        <taxon>Bacillaceae</taxon>
        <taxon>Bacillus</taxon>
        <taxon>Bacillus amyloliquefaciens group</taxon>
    </lineage>
</organism>
<proteinExistence type="predicted"/>
<dbReference type="EMBL" id="FN597644">
    <property type="protein sequence ID" value="CBI42074.1"/>
    <property type="molecule type" value="Genomic_DNA"/>
</dbReference>
<evidence type="ECO:0008006" key="3">
    <source>
        <dbReference type="Google" id="ProtNLM"/>
    </source>
</evidence>
<reference evidence="1 2" key="1">
    <citation type="journal article" date="2011" name="Int. J. Syst. Evol. Microbiol.">
        <title>Relationship of Bacillus amyloliquefaciens clades associated with strains DSM 7T and FZB42T: a proposal for Bacillus amyloliquefaciens subsp. amyloliquefaciens subsp. nov. and Bacillus amyloliquefaciens subsp. plantarum subsp. nov. based on complete genome sequence comparisons.</title>
        <authorList>
            <person name="Borriss R."/>
            <person name="Chen X.H."/>
            <person name="Rueckert C."/>
            <person name="Blom J."/>
            <person name="Becker A."/>
            <person name="Baumgarth B."/>
            <person name="Fan B."/>
            <person name="Pukall R."/>
            <person name="Schumann P."/>
            <person name="Sproer C."/>
            <person name="Junge H."/>
            <person name="Vater J."/>
            <person name="Puhler A."/>
            <person name="Klenk H.P."/>
        </authorList>
    </citation>
    <scope>NUCLEOTIDE SEQUENCE [LARGE SCALE GENOMIC DNA]</scope>
    <source>
        <strain evidence="2">DSM 7</strain>
    </source>
</reference>
<gene>
    <name evidence="1" type="ordered locus">BAMF_0948</name>
</gene>
<sequence>MSFTLDAGDFLSLLDSREVAVEQAAKTAMHDNTDDLARLAQNIAPIDKATLRRGMKKKVTLKRDSLIGEVSFRAVDKGFNYALWTHEAEYNLGPVSAGAGGISGYPVGNKYLERPLKGESQKYINHVADAVRREL</sequence>
<name>A0A9P1JFK1_BACAS</name>
<evidence type="ECO:0000313" key="2">
    <source>
        <dbReference type="Proteomes" id="UP000006562"/>
    </source>
</evidence>
<dbReference type="AlphaFoldDB" id="A0A9P1JFK1"/>
<dbReference type="KEGG" id="bao:BAMF_0948"/>
<keyword evidence="2" id="KW-1185">Reference proteome</keyword>
<protein>
    <recommendedName>
        <fullName evidence="3">HK97 gp10 family phage protein</fullName>
    </recommendedName>
</protein>
<evidence type="ECO:0000313" key="1">
    <source>
        <dbReference type="EMBL" id="CBI42074.1"/>
    </source>
</evidence>